<dbReference type="PROSITE" id="PS50988">
    <property type="entry name" value="TROVE"/>
    <property type="match status" value="1"/>
</dbReference>
<protein>
    <submittedName>
        <fullName evidence="5">VWA domain-containing protein</fullName>
    </submittedName>
</protein>
<dbReference type="InterPro" id="IPR040322">
    <property type="entry name" value="TROVE2"/>
</dbReference>
<organism evidence="5 6">
    <name type="scientific">Streptomyces tagetis</name>
    <dbReference type="NCBI Taxonomy" id="2820809"/>
    <lineage>
        <taxon>Bacteria</taxon>
        <taxon>Bacillati</taxon>
        <taxon>Actinomycetota</taxon>
        <taxon>Actinomycetes</taxon>
        <taxon>Kitasatosporales</taxon>
        <taxon>Streptomycetaceae</taxon>
        <taxon>Streptomyces</taxon>
    </lineage>
</organism>
<dbReference type="EMBL" id="JAGPNL010000001">
    <property type="protein sequence ID" value="MBQ0825482.1"/>
    <property type="molecule type" value="Genomic_DNA"/>
</dbReference>
<feature type="domain" description="TROVE" evidence="4">
    <location>
        <begin position="1"/>
        <end position="37"/>
    </location>
</feature>
<dbReference type="PANTHER" id="PTHR14202">
    <property type="entry name" value="60 KDA RIBONUCLEOPROTEIN SSA/RO"/>
    <property type="match status" value="1"/>
</dbReference>
<evidence type="ECO:0000313" key="6">
    <source>
        <dbReference type="Proteomes" id="UP000677875"/>
    </source>
</evidence>
<evidence type="ECO:0000313" key="5">
    <source>
        <dbReference type="EMBL" id="MBQ0825482.1"/>
    </source>
</evidence>
<evidence type="ECO:0000256" key="2">
    <source>
        <dbReference type="ARBA" id="ARBA00022884"/>
    </source>
</evidence>
<reference evidence="5" key="1">
    <citation type="submission" date="2021-04" db="EMBL/GenBank/DDBJ databases">
        <title>Genome seq and assembly of Streptomyces sp. RG38.</title>
        <authorList>
            <person name="Chhetri G."/>
        </authorList>
    </citation>
    <scope>NUCLEOTIDE SEQUENCE</scope>
    <source>
        <strain evidence="5">RG38</strain>
    </source>
</reference>
<keyword evidence="3" id="KW-0687">Ribonucleoprotein</keyword>
<name>A0A940XE45_9ACTN</name>
<dbReference type="Gene3D" id="3.40.50.410">
    <property type="entry name" value="von Willebrand factor, type A domain"/>
    <property type="match status" value="1"/>
</dbReference>
<evidence type="ECO:0000256" key="3">
    <source>
        <dbReference type="ARBA" id="ARBA00023274"/>
    </source>
</evidence>
<keyword evidence="6" id="KW-1185">Reference proteome</keyword>
<proteinExistence type="inferred from homology"/>
<dbReference type="InterPro" id="IPR036465">
    <property type="entry name" value="vWFA_dom_sf"/>
</dbReference>
<gene>
    <name evidence="5" type="ORF">J5Y05_02995</name>
</gene>
<dbReference type="GO" id="GO:0003723">
    <property type="term" value="F:RNA binding"/>
    <property type="evidence" value="ECO:0007669"/>
    <property type="project" value="UniProtKB-KW"/>
</dbReference>
<sequence>MPFRFHTAYREAPSLRWGHALDRALNASRDNVPALRGRTLILIDTSRSMRDVLSRDSSVRRWDVATLFGVALAHRCDPAHVVSYSAAGWNVRRRTKAFPMVRGESVLRSIERWERDGFFLGGGTETAMALRDTFDGHDRVVIVTDEQTADSGAATQIPASVPLYTWNLAGYRVGRGPSGNGNRHTFRGLTDAAFRLIPMMEAGHTAAWPWE</sequence>
<dbReference type="PANTHER" id="PTHR14202:SF0">
    <property type="entry name" value="RNA-BINDING PROTEIN RO60"/>
    <property type="match status" value="1"/>
</dbReference>
<evidence type="ECO:0000259" key="4">
    <source>
        <dbReference type="PROSITE" id="PS50988"/>
    </source>
</evidence>
<dbReference type="AlphaFoldDB" id="A0A940XE45"/>
<evidence type="ECO:0000256" key="1">
    <source>
        <dbReference type="ARBA" id="ARBA00007814"/>
    </source>
</evidence>
<dbReference type="InterPro" id="IPR008858">
    <property type="entry name" value="TROVE_dom"/>
</dbReference>
<dbReference type="GO" id="GO:1990904">
    <property type="term" value="C:ribonucleoprotein complex"/>
    <property type="evidence" value="ECO:0007669"/>
    <property type="project" value="UniProtKB-KW"/>
</dbReference>
<accession>A0A940XE45</accession>
<keyword evidence="2" id="KW-0694">RNA-binding</keyword>
<comment type="similarity">
    <text evidence="1">Belongs to the Ro 60 kDa family.</text>
</comment>
<dbReference type="SUPFAM" id="SSF53300">
    <property type="entry name" value="vWA-like"/>
    <property type="match status" value="1"/>
</dbReference>
<dbReference type="Proteomes" id="UP000677875">
    <property type="component" value="Unassembled WGS sequence"/>
</dbReference>
<comment type="caution">
    <text evidence="5">The sequence shown here is derived from an EMBL/GenBank/DDBJ whole genome shotgun (WGS) entry which is preliminary data.</text>
</comment>